<protein>
    <recommendedName>
        <fullName evidence="4">NEDD8-activating enzyme E1 regulatory subunit</fullName>
    </recommendedName>
</protein>
<evidence type="ECO:0000256" key="4">
    <source>
        <dbReference type="PIRNR" id="PIRNR039099"/>
    </source>
</evidence>
<dbReference type="Proteomes" id="UP000187283">
    <property type="component" value="Unassembled WGS sequence"/>
</dbReference>
<dbReference type="GO" id="GO:0005737">
    <property type="term" value="C:cytoplasm"/>
    <property type="evidence" value="ECO:0007669"/>
    <property type="project" value="TreeGrafter"/>
</dbReference>
<keyword evidence="3 4" id="KW-0833">Ubl conjugation pathway</keyword>
<evidence type="ECO:0000313" key="6">
    <source>
        <dbReference type="EMBL" id="OMJ09718.1"/>
    </source>
</evidence>
<feature type="domain" description="THIF-type NAD/FAD binding fold" evidence="5">
    <location>
        <begin position="9"/>
        <end position="601"/>
    </location>
</feature>
<dbReference type="SUPFAM" id="SSF69572">
    <property type="entry name" value="Activating enzymes of the ubiquitin-like proteins"/>
    <property type="match status" value="1"/>
</dbReference>
<reference evidence="6 7" key="1">
    <citation type="submission" date="2017-01" db="EMBL/GenBank/DDBJ databases">
        <authorList>
            <person name="Mah S.A."/>
            <person name="Swanson W.J."/>
            <person name="Moy G.W."/>
            <person name="Vacquier V.D."/>
        </authorList>
    </citation>
    <scope>NUCLEOTIDE SEQUENCE [LARGE SCALE GENOMIC DNA]</scope>
    <source>
        <strain evidence="6 7">GSMNP</strain>
    </source>
</reference>
<proteinExistence type="inferred from homology"/>
<keyword evidence="7" id="KW-1185">Reference proteome</keyword>
<dbReference type="STRING" id="133412.A0A1R1X4Z2"/>
<dbReference type="OrthoDB" id="1708823at2759"/>
<dbReference type="EMBL" id="LSSN01005341">
    <property type="protein sequence ID" value="OMJ09718.1"/>
    <property type="molecule type" value="Genomic_DNA"/>
</dbReference>
<comment type="function">
    <text evidence="4">Regulatory subunit of the dimeric UBA3-ULA1 E1 enzyme.</text>
</comment>
<comment type="caution">
    <text evidence="6">The sequence shown here is derived from an EMBL/GenBank/DDBJ whole genome shotgun (WGS) entry which is preliminary data.</text>
</comment>
<dbReference type="PANTHER" id="PTHR10953:SF29">
    <property type="entry name" value="NEDD8-ACTIVATING ENZYME E1 REGULATORY SUBUNIT"/>
    <property type="match status" value="1"/>
</dbReference>
<dbReference type="InterPro" id="IPR000594">
    <property type="entry name" value="ThiF_NAD_FAD-bd"/>
</dbReference>
<organism evidence="6 7">
    <name type="scientific">Smittium culicis</name>
    <dbReference type="NCBI Taxonomy" id="133412"/>
    <lineage>
        <taxon>Eukaryota</taxon>
        <taxon>Fungi</taxon>
        <taxon>Fungi incertae sedis</taxon>
        <taxon>Zoopagomycota</taxon>
        <taxon>Kickxellomycotina</taxon>
        <taxon>Harpellomycetes</taxon>
        <taxon>Harpellales</taxon>
        <taxon>Legeriomycetaceae</taxon>
        <taxon>Smittium</taxon>
    </lineage>
</organism>
<dbReference type="InterPro" id="IPR045886">
    <property type="entry name" value="ThiF/MoeB/HesA"/>
</dbReference>
<comment type="similarity">
    <text evidence="2 4">Belongs to the ubiquitin-activating E1 family. ULA1 subfamily.</text>
</comment>
<dbReference type="PIRSF" id="PIRSF039099">
    <property type="entry name" value="APP-BP1"/>
    <property type="match status" value="1"/>
</dbReference>
<dbReference type="GO" id="GO:0045116">
    <property type="term" value="P:protein neddylation"/>
    <property type="evidence" value="ECO:0007669"/>
    <property type="project" value="UniProtKB-UniRule"/>
</dbReference>
<sequence length="606" mass="67384">MSDSLNNKYDRQIRLWNTSGQADLSNSRIACFGANILSAEVLKNLVLPGIGSFHLFDSATVTQADLESNFFLTKNDIGKLTSLSICTLLTELNPEVQGVHGDFESVKFTPSFFKKFSIVILCNQSFQLLSKVLDICWDLQIPVIDCVSNGFLGSLHTYISEHCVVESHDVPTDDLGIINPFEEILSYSSKYFKSENDDSSRNEIPYIIILIKKLQEYKSNNDGRLPTSFKEKKAFKDFLASDSYYSGNDNFNEALENSIRYLSAPSINSELLNIFGNDKCKNILSNLNKINDIPFWASASALRQFYYSKDQGNLTLPINDSIPDMHSSTFHYTNIHQIYKNKFKADSKIVHSNLIEILKQLPPTYPTFDISLEKTELFCRNARNLRVISNQKPVFITISTSQLAAATAANSQHTPDSTITSQGSSNPDKFKPSCLISNSLIIPKLEFSQFDLPEALLSSLYAFRSINSHIFTANNCAKSGITLDEIKGENSNINIENIVSEICKNLHSPSMEYTNQNTIHLNLGNTSTADVAAGNGADTSDDDQAIDLISKVTQEIMRSRGLEIHTTSAAVGGLVAQESIKMITNQYIPSNNTTLYDSIHGSIYSV</sequence>
<name>A0A1R1X4Z2_9FUNG</name>
<dbReference type="InterPro" id="IPR030667">
    <property type="entry name" value="APP-BP1"/>
</dbReference>
<dbReference type="Pfam" id="PF00899">
    <property type="entry name" value="ThiF"/>
    <property type="match status" value="1"/>
</dbReference>
<dbReference type="UniPathway" id="UPA00885"/>
<evidence type="ECO:0000256" key="3">
    <source>
        <dbReference type="ARBA" id="ARBA00022786"/>
    </source>
</evidence>
<evidence type="ECO:0000313" key="7">
    <source>
        <dbReference type="Proteomes" id="UP000187283"/>
    </source>
</evidence>
<dbReference type="PANTHER" id="PTHR10953">
    <property type="entry name" value="UBIQUITIN-ACTIVATING ENZYME E1"/>
    <property type="match status" value="1"/>
</dbReference>
<accession>A0A1R1X4Z2</accession>
<dbReference type="InterPro" id="IPR035985">
    <property type="entry name" value="Ubiquitin-activating_enz"/>
</dbReference>
<gene>
    <name evidence="6" type="ORF">AYI70_g10763</name>
</gene>
<dbReference type="AlphaFoldDB" id="A0A1R1X4Z2"/>
<evidence type="ECO:0000259" key="5">
    <source>
        <dbReference type="Pfam" id="PF00899"/>
    </source>
</evidence>
<comment type="pathway">
    <text evidence="1 4">Protein modification; protein neddylation.</text>
</comment>
<evidence type="ECO:0000256" key="1">
    <source>
        <dbReference type="ARBA" id="ARBA00005032"/>
    </source>
</evidence>
<evidence type="ECO:0000256" key="2">
    <source>
        <dbReference type="ARBA" id="ARBA00006868"/>
    </source>
</evidence>
<dbReference type="Gene3D" id="3.40.50.720">
    <property type="entry name" value="NAD(P)-binding Rossmann-like Domain"/>
    <property type="match status" value="2"/>
</dbReference>
<dbReference type="GO" id="GO:0019781">
    <property type="term" value="F:NEDD8 activating enzyme activity"/>
    <property type="evidence" value="ECO:0007669"/>
    <property type="project" value="UniProtKB-UniRule"/>
</dbReference>